<proteinExistence type="predicted"/>
<comment type="caution">
    <text evidence="2">The sequence shown here is derived from an EMBL/GenBank/DDBJ whole genome shotgun (WGS) entry which is preliminary data.</text>
</comment>
<evidence type="ECO:0000256" key="1">
    <source>
        <dbReference type="SAM" id="SignalP"/>
    </source>
</evidence>
<evidence type="ECO:0000313" key="2">
    <source>
        <dbReference type="EMBL" id="GAT34679.1"/>
    </source>
</evidence>
<organism evidence="2 3">
    <name type="scientific">Terrimicrobium sacchariphilum</name>
    <dbReference type="NCBI Taxonomy" id="690879"/>
    <lineage>
        <taxon>Bacteria</taxon>
        <taxon>Pseudomonadati</taxon>
        <taxon>Verrucomicrobiota</taxon>
        <taxon>Terrimicrobiia</taxon>
        <taxon>Terrimicrobiales</taxon>
        <taxon>Terrimicrobiaceae</taxon>
        <taxon>Terrimicrobium</taxon>
    </lineage>
</organism>
<keyword evidence="1" id="KW-0732">Signal</keyword>
<dbReference type="Proteomes" id="UP000076023">
    <property type="component" value="Unassembled WGS sequence"/>
</dbReference>
<dbReference type="RefSeq" id="WP_075080291.1">
    <property type="nucleotide sequence ID" value="NZ_BDCO01000002.1"/>
</dbReference>
<dbReference type="AlphaFoldDB" id="A0A146GAM6"/>
<keyword evidence="3" id="KW-1185">Reference proteome</keyword>
<dbReference type="STRING" id="690879.TSACC_23111"/>
<dbReference type="InParanoid" id="A0A146GAM6"/>
<feature type="chain" id="PRO_5007524883" evidence="1">
    <location>
        <begin position="21"/>
        <end position="248"/>
    </location>
</feature>
<sequence>MKITIALWAMVWAMAGSAGAEEIIAAKFASPDAATATVPAPDSAAALPLSAPTEIKIQSGETRITLATEEMSGWKPPFLIIQTGVLKANPQYPAWASLIWNLEKLKLTSGAYELSWKLIPLSEKFHGASATVSLVSSQGKPVTGKLPPDRAPLRVTFTDKGYIRAADRDAGGEPVQYEPDMPCEFVMTFDLDAKTWSVFVNGAALVDNLAFPADLAVADGLVIQSVAITGTGVQETGVALADVRFVKK</sequence>
<gene>
    <name evidence="2" type="ORF">TSACC_23111</name>
</gene>
<feature type="signal peptide" evidence="1">
    <location>
        <begin position="1"/>
        <end position="20"/>
    </location>
</feature>
<evidence type="ECO:0000313" key="3">
    <source>
        <dbReference type="Proteomes" id="UP000076023"/>
    </source>
</evidence>
<dbReference type="EMBL" id="BDCO01000002">
    <property type="protein sequence ID" value="GAT34679.1"/>
    <property type="molecule type" value="Genomic_DNA"/>
</dbReference>
<protein>
    <submittedName>
        <fullName evidence="2">Uncharacterized protein</fullName>
    </submittedName>
</protein>
<accession>A0A146GAM6</accession>
<name>A0A146GAM6_TERSA</name>
<reference evidence="3" key="1">
    <citation type="journal article" date="2017" name="Genome Announc.">
        <title>Draft Genome Sequence of Terrimicrobium sacchariphilum NM-5T, a Facultative Anaerobic Soil Bacterium of the Class Spartobacteria.</title>
        <authorList>
            <person name="Qiu Y.L."/>
            <person name="Tourlousse D.M."/>
            <person name="Matsuura N."/>
            <person name="Ohashi A."/>
            <person name="Sekiguchi Y."/>
        </authorList>
    </citation>
    <scope>NUCLEOTIDE SEQUENCE [LARGE SCALE GENOMIC DNA]</scope>
    <source>
        <strain evidence="3">NM-5</strain>
    </source>
</reference>